<evidence type="ECO:0000313" key="8">
    <source>
        <dbReference type="EMBL" id="KAG2179864.1"/>
    </source>
</evidence>
<feature type="domain" description="FFD box profile" evidence="5">
    <location>
        <begin position="305"/>
        <end position="321"/>
    </location>
</feature>
<dbReference type="InterPro" id="IPR025768">
    <property type="entry name" value="TFG_box"/>
</dbReference>
<gene>
    <name evidence="8" type="ORF">INT43_003650</name>
</gene>
<dbReference type="Pfam" id="PF12701">
    <property type="entry name" value="LSM14"/>
    <property type="match status" value="1"/>
</dbReference>
<dbReference type="SUPFAM" id="SSF50182">
    <property type="entry name" value="Sm-like ribonucleoproteins"/>
    <property type="match status" value="1"/>
</dbReference>
<dbReference type="SMART" id="SM01271">
    <property type="entry name" value="LSM14"/>
    <property type="match status" value="1"/>
</dbReference>
<dbReference type="InterPro" id="IPR025609">
    <property type="entry name" value="Lsm14-like_N"/>
</dbReference>
<dbReference type="Gene3D" id="2.30.30.100">
    <property type="match status" value="1"/>
</dbReference>
<evidence type="ECO:0000313" key="9">
    <source>
        <dbReference type="Proteomes" id="UP000654370"/>
    </source>
</evidence>
<feature type="compositionally biased region" description="Low complexity" evidence="3">
    <location>
        <begin position="384"/>
        <end position="403"/>
    </location>
</feature>
<feature type="region of interest" description="Disordered" evidence="3">
    <location>
        <begin position="350"/>
        <end position="403"/>
    </location>
</feature>
<dbReference type="PROSITE" id="PS52002">
    <property type="entry name" value="SM"/>
    <property type="match status" value="1"/>
</dbReference>
<dbReference type="PROSITE" id="PS51513">
    <property type="entry name" value="FFD"/>
    <property type="match status" value="1"/>
</dbReference>
<reference evidence="8" key="1">
    <citation type="submission" date="2020-12" db="EMBL/GenBank/DDBJ databases">
        <title>Metabolic potential, ecology and presence of endohyphal bacteria is reflected in genomic diversity of Mucoromycotina.</title>
        <authorList>
            <person name="Muszewska A."/>
            <person name="Okrasinska A."/>
            <person name="Steczkiewicz K."/>
            <person name="Drgas O."/>
            <person name="Orlowska M."/>
            <person name="Perlinska-Lenart U."/>
            <person name="Aleksandrzak-Piekarczyk T."/>
            <person name="Szatraj K."/>
            <person name="Zielenkiewicz U."/>
            <person name="Pilsyk S."/>
            <person name="Malc E."/>
            <person name="Mieczkowski P."/>
            <person name="Kruszewska J.S."/>
            <person name="Biernat P."/>
            <person name="Pawlowska J."/>
        </authorList>
    </citation>
    <scope>NUCLEOTIDE SEQUENCE</scope>
    <source>
        <strain evidence="8">WA0000067209</strain>
    </source>
</reference>
<evidence type="ECO:0000259" key="7">
    <source>
        <dbReference type="PROSITE" id="PS52002"/>
    </source>
</evidence>
<dbReference type="Pfam" id="PF09532">
    <property type="entry name" value="FDF"/>
    <property type="match status" value="1"/>
</dbReference>
<dbReference type="CDD" id="cd01736">
    <property type="entry name" value="LSm14_N"/>
    <property type="match status" value="1"/>
</dbReference>
<feature type="compositionally biased region" description="Polar residues" evidence="3">
    <location>
        <begin position="102"/>
        <end position="112"/>
    </location>
</feature>
<sequence length="403" mass="44354">MSGGQGYIGSKISLISRSDIRYVGVLHSINSEDSTVALENVHSFGTEGRKGNPSEEIAPSDNVFEFIVFRGSDIKDLQVFEPPAPKSAVPAPQQYPNDPAIMNSTMDNYTPKQQPQQQQPPVATNYNQAPYYGQAPSGGMPNQHGVSAPSAAPQEPVAAPIEPAASVGAQQSNMASKSREVTSIDVEKLAKSVSGMNVGTDKQPGQASKLPGTGEHLIKNNNRGNRNSKINVRYNAHGNQPNSNNTNNNINRVVVPKSDFDFEGSNAKFDKDHILKEVIHPHDDQHVEAENVEEEEEVVIPPPDDFYDRSKSFFDNISCEAKERQDGPNRYGDNRRKYHEERKLNVETFGQASVEHGRHRGYRGRGGHRGRGLHGGFRGGNRRGGQNRQQQQSQQQNQQSTIV</sequence>
<proteinExistence type="predicted"/>
<feature type="short sequence motif" description="FFD box" evidence="1">
    <location>
        <begin position="305"/>
        <end position="321"/>
    </location>
</feature>
<dbReference type="PROSITE" id="PS51512">
    <property type="entry name" value="DFDF"/>
    <property type="match status" value="1"/>
</dbReference>
<evidence type="ECO:0000259" key="4">
    <source>
        <dbReference type="PROSITE" id="PS51512"/>
    </source>
</evidence>
<feature type="region of interest" description="Disordered" evidence="3">
    <location>
        <begin position="82"/>
        <end position="158"/>
    </location>
</feature>
<dbReference type="OrthoDB" id="21539at2759"/>
<dbReference type="PANTHER" id="PTHR13586:SF0">
    <property type="entry name" value="TRAILER HITCH, ISOFORM H"/>
    <property type="match status" value="1"/>
</dbReference>
<dbReference type="InterPro" id="IPR025762">
    <property type="entry name" value="DFDF"/>
</dbReference>
<name>A0A8H7PSS0_MORIS</name>
<feature type="compositionally biased region" description="Gly residues" evidence="3">
    <location>
        <begin position="373"/>
        <end position="383"/>
    </location>
</feature>
<dbReference type="EMBL" id="JAEPQZ010000006">
    <property type="protein sequence ID" value="KAG2179864.1"/>
    <property type="molecule type" value="Genomic_DNA"/>
</dbReference>
<feature type="short sequence motif" description="TFG box" evidence="2">
    <location>
        <begin position="333"/>
        <end position="353"/>
    </location>
</feature>
<dbReference type="GO" id="GO:0033962">
    <property type="term" value="P:P-body assembly"/>
    <property type="evidence" value="ECO:0007669"/>
    <property type="project" value="TreeGrafter"/>
</dbReference>
<feature type="domain" description="DFDF" evidence="4">
    <location>
        <begin position="248"/>
        <end position="284"/>
    </location>
</feature>
<dbReference type="PROSITE" id="PS51536">
    <property type="entry name" value="TFG"/>
    <property type="match status" value="1"/>
</dbReference>
<dbReference type="GO" id="GO:0003729">
    <property type="term" value="F:mRNA binding"/>
    <property type="evidence" value="ECO:0007669"/>
    <property type="project" value="TreeGrafter"/>
</dbReference>
<evidence type="ECO:0000259" key="5">
    <source>
        <dbReference type="PROSITE" id="PS51513"/>
    </source>
</evidence>
<evidence type="ECO:0000256" key="3">
    <source>
        <dbReference type="SAM" id="MobiDB-lite"/>
    </source>
</evidence>
<dbReference type="InterPro" id="IPR047575">
    <property type="entry name" value="Sm"/>
</dbReference>
<dbReference type="PANTHER" id="PTHR13586">
    <property type="entry name" value="SCD6 PROTEIN-RELATED"/>
    <property type="match status" value="1"/>
</dbReference>
<evidence type="ECO:0000256" key="2">
    <source>
        <dbReference type="PROSITE-ProRule" id="PRU00869"/>
    </source>
</evidence>
<dbReference type="InterPro" id="IPR019050">
    <property type="entry name" value="FDF_dom"/>
</dbReference>
<dbReference type="InterPro" id="IPR010920">
    <property type="entry name" value="LSM_dom_sf"/>
</dbReference>
<dbReference type="GO" id="GO:0000932">
    <property type="term" value="C:P-body"/>
    <property type="evidence" value="ECO:0007669"/>
    <property type="project" value="TreeGrafter"/>
</dbReference>
<dbReference type="Proteomes" id="UP000654370">
    <property type="component" value="Unassembled WGS sequence"/>
</dbReference>
<comment type="caution">
    <text evidence="8">The sequence shown here is derived from an EMBL/GenBank/DDBJ whole genome shotgun (WGS) entry which is preliminary data.</text>
</comment>
<evidence type="ECO:0000256" key="1">
    <source>
        <dbReference type="PROSITE-ProRule" id="PRU00846"/>
    </source>
</evidence>
<protein>
    <submittedName>
        <fullName evidence="8">Uncharacterized protein</fullName>
    </submittedName>
</protein>
<feature type="compositionally biased region" description="Low complexity" evidence="3">
    <location>
        <begin position="219"/>
        <end position="229"/>
    </location>
</feature>
<accession>A0A8H7PSS0</accession>
<feature type="domain" description="TFG box profile" evidence="6">
    <location>
        <begin position="333"/>
        <end position="353"/>
    </location>
</feature>
<dbReference type="AlphaFoldDB" id="A0A8H7PSS0"/>
<organism evidence="8 9">
    <name type="scientific">Mortierella isabellina</name>
    <name type="common">Filamentous fungus</name>
    <name type="synonym">Umbelopsis isabellina</name>
    <dbReference type="NCBI Taxonomy" id="91625"/>
    <lineage>
        <taxon>Eukaryota</taxon>
        <taxon>Fungi</taxon>
        <taxon>Fungi incertae sedis</taxon>
        <taxon>Mucoromycota</taxon>
        <taxon>Mucoromycotina</taxon>
        <taxon>Umbelopsidomycetes</taxon>
        <taxon>Umbelopsidales</taxon>
        <taxon>Umbelopsidaceae</taxon>
        <taxon>Umbelopsis</taxon>
    </lineage>
</organism>
<evidence type="ECO:0000259" key="6">
    <source>
        <dbReference type="PROSITE" id="PS51536"/>
    </source>
</evidence>
<dbReference type="GO" id="GO:0034063">
    <property type="term" value="P:stress granule assembly"/>
    <property type="evidence" value="ECO:0007669"/>
    <property type="project" value="TreeGrafter"/>
</dbReference>
<feature type="compositionally biased region" description="Basic residues" evidence="3">
    <location>
        <begin position="357"/>
        <end position="372"/>
    </location>
</feature>
<feature type="domain" description="Sm" evidence="7">
    <location>
        <begin position="1"/>
        <end position="83"/>
    </location>
</feature>
<dbReference type="InterPro" id="IPR025761">
    <property type="entry name" value="FFD_box"/>
</dbReference>
<feature type="region of interest" description="Disordered" evidence="3">
    <location>
        <begin position="196"/>
        <end position="229"/>
    </location>
</feature>
<keyword evidence="9" id="KW-1185">Reference proteome</keyword>
<dbReference type="SMART" id="SM01199">
    <property type="entry name" value="FDF"/>
    <property type="match status" value="1"/>
</dbReference>